<proteinExistence type="predicted"/>
<dbReference type="Gene3D" id="3.30.40.250">
    <property type="match status" value="1"/>
</dbReference>
<dbReference type="InterPro" id="IPR003776">
    <property type="entry name" value="YcaO-like_dom"/>
</dbReference>
<dbReference type="OrthoDB" id="2379922at2"/>
<dbReference type="AlphaFoldDB" id="A0A2P7SLB2"/>
<dbReference type="PROSITE" id="PS51664">
    <property type="entry name" value="YCAO"/>
    <property type="match status" value="1"/>
</dbReference>
<dbReference type="PANTHER" id="PTHR37809:SF1">
    <property type="entry name" value="RIBOSOMAL PROTEIN S12 METHYLTHIOTRANSFERASE ACCESSORY FACTOR YCAO"/>
    <property type="match status" value="1"/>
</dbReference>
<dbReference type="Pfam" id="PF02624">
    <property type="entry name" value="YcaO"/>
    <property type="match status" value="1"/>
</dbReference>
<evidence type="ECO:0000313" key="3">
    <source>
        <dbReference type="Proteomes" id="UP000241229"/>
    </source>
</evidence>
<gene>
    <name evidence="2" type="ORF">C7I84_06490</name>
</gene>
<dbReference type="Proteomes" id="UP000241229">
    <property type="component" value="Unassembled WGS sequence"/>
</dbReference>
<comment type="caution">
    <text evidence="2">The sequence shown here is derived from an EMBL/GenBank/DDBJ whole genome shotgun (WGS) entry which is preliminary data.</text>
</comment>
<sequence>MVVDLFEVPGGVLAASNLHIGGPSGSGPTTVNGKGFSAPQAVLSCLGEAVEFASWLYRPQDRRRLAGLDAAGEQPGRISARHVLGFSERQVGDREKLNRTWGGWDVVPTAGDMEEPEHWATVHDLSGARSALCPAFLCYGRFGDRERGDPGLNADSNGSAAGRTPEEARRRAVLELVERDATGIWWWRGCRRARIAAETLEDAELAAALARHRDDTGRKLWFLDISTFRSASVVAAVSCAPSGRQLAAGFAAALSRRDAVRSAFLEMLQTELSMDAHEIRMEDGVPGSASDGRISRWLDEADLAALDFLTGSDPSGTLPERAAALPELVDEMAAAGHEVWFSDLSRPDIGVPVVKAIAAGLAHYKPRFGCPRLGHLPGQRGWETAYSDRLNPIALVI</sequence>
<organism evidence="2 3">
    <name type="scientific">Kumtagia ephedrae</name>
    <dbReference type="NCBI Taxonomy" id="2116701"/>
    <lineage>
        <taxon>Bacteria</taxon>
        <taxon>Pseudomonadati</taxon>
        <taxon>Pseudomonadota</taxon>
        <taxon>Alphaproteobacteria</taxon>
        <taxon>Hyphomicrobiales</taxon>
        <taxon>Phyllobacteriaceae</taxon>
        <taxon>Kumtagia</taxon>
    </lineage>
</organism>
<evidence type="ECO:0000259" key="1">
    <source>
        <dbReference type="PROSITE" id="PS51664"/>
    </source>
</evidence>
<feature type="domain" description="YcaO" evidence="1">
    <location>
        <begin position="33"/>
        <end position="397"/>
    </location>
</feature>
<accession>A0A2P7SLB2</accession>
<dbReference type="RefSeq" id="WP_106771345.1">
    <property type="nucleotide sequence ID" value="NZ_PXYK01000005.1"/>
</dbReference>
<dbReference type="Gene3D" id="3.30.1330.230">
    <property type="match status" value="1"/>
</dbReference>
<reference evidence="2 3" key="1">
    <citation type="submission" date="2018-03" db="EMBL/GenBank/DDBJ databases">
        <title>The draft genome of Mesorhizobium sp. 6GN-30.</title>
        <authorList>
            <person name="Liu L."/>
            <person name="Li L."/>
            <person name="Wang T."/>
            <person name="Zhang X."/>
            <person name="Liang L."/>
        </authorList>
    </citation>
    <scope>NUCLEOTIDE SEQUENCE [LARGE SCALE GENOMIC DNA]</scope>
    <source>
        <strain evidence="2 3">6GN30</strain>
    </source>
</reference>
<keyword evidence="3" id="KW-1185">Reference proteome</keyword>
<dbReference type="Gene3D" id="3.30.160.660">
    <property type="match status" value="1"/>
</dbReference>
<evidence type="ECO:0000313" key="2">
    <source>
        <dbReference type="EMBL" id="PSJ63282.1"/>
    </source>
</evidence>
<name>A0A2P7SLB2_9HYPH</name>
<dbReference type="PANTHER" id="PTHR37809">
    <property type="entry name" value="RIBOSOMAL PROTEIN S12 METHYLTHIOTRANSFERASE ACCESSORY FACTOR YCAO"/>
    <property type="match status" value="1"/>
</dbReference>
<dbReference type="EMBL" id="PXYK01000005">
    <property type="protein sequence ID" value="PSJ63282.1"/>
    <property type="molecule type" value="Genomic_DNA"/>
</dbReference>
<protein>
    <recommendedName>
        <fullName evidence="1">YcaO domain-containing protein</fullName>
    </recommendedName>
</protein>